<organism evidence="1 2">
    <name type="scientific">Ancylostoma ceylanicum</name>
    <dbReference type="NCBI Taxonomy" id="53326"/>
    <lineage>
        <taxon>Eukaryota</taxon>
        <taxon>Metazoa</taxon>
        <taxon>Ecdysozoa</taxon>
        <taxon>Nematoda</taxon>
        <taxon>Chromadorea</taxon>
        <taxon>Rhabditida</taxon>
        <taxon>Rhabditina</taxon>
        <taxon>Rhabditomorpha</taxon>
        <taxon>Strongyloidea</taxon>
        <taxon>Ancylostomatidae</taxon>
        <taxon>Ancylostomatinae</taxon>
        <taxon>Ancylostoma</taxon>
    </lineage>
</organism>
<protein>
    <submittedName>
        <fullName evidence="1">Uncharacterized protein</fullName>
    </submittedName>
</protein>
<accession>A0A016UGE2</accession>
<sequence length="127" mass="14125">MSFSTSYRGTSVRKSINATIATAKARVATMSSLYVFFALVLSLSQLSHASFPHFGYYGDYPTFGYYGLTDPYPYATFAYGAYPYGYPYAMGKSMLVDELAQRVHLSEDGHLSDTSMISPFAKTLKRN</sequence>
<reference evidence="2" key="1">
    <citation type="journal article" date="2015" name="Nat. Genet.">
        <title>The genome and transcriptome of the zoonotic hookworm Ancylostoma ceylanicum identify infection-specific gene families.</title>
        <authorList>
            <person name="Schwarz E.M."/>
            <person name="Hu Y."/>
            <person name="Antoshechkin I."/>
            <person name="Miller M.M."/>
            <person name="Sternberg P.W."/>
            <person name="Aroian R.V."/>
        </authorList>
    </citation>
    <scope>NUCLEOTIDE SEQUENCE</scope>
    <source>
        <strain evidence="2">HY135</strain>
    </source>
</reference>
<comment type="caution">
    <text evidence="1">The sequence shown here is derived from an EMBL/GenBank/DDBJ whole genome shotgun (WGS) entry which is preliminary data.</text>
</comment>
<keyword evidence="2" id="KW-1185">Reference proteome</keyword>
<dbReference type="Proteomes" id="UP000024635">
    <property type="component" value="Unassembled WGS sequence"/>
</dbReference>
<proteinExistence type="predicted"/>
<gene>
    <name evidence="1" type="primary">Acey_s0042.g595</name>
    <name evidence="1" type="ORF">Y032_0042g595</name>
</gene>
<dbReference type="AlphaFoldDB" id="A0A016UGE2"/>
<name>A0A016UGE2_9BILA</name>
<dbReference type="EMBL" id="JARK01001378">
    <property type="protein sequence ID" value="EYC13907.1"/>
    <property type="molecule type" value="Genomic_DNA"/>
</dbReference>
<evidence type="ECO:0000313" key="2">
    <source>
        <dbReference type="Proteomes" id="UP000024635"/>
    </source>
</evidence>
<evidence type="ECO:0000313" key="1">
    <source>
        <dbReference type="EMBL" id="EYC13907.1"/>
    </source>
</evidence>